<protein>
    <submittedName>
        <fullName evidence="1">Uncharacterized protein</fullName>
    </submittedName>
</protein>
<evidence type="ECO:0000313" key="1">
    <source>
        <dbReference type="EMBL" id="VDP16159.1"/>
    </source>
</evidence>
<dbReference type="Proteomes" id="UP000277204">
    <property type="component" value="Unassembled WGS sequence"/>
</dbReference>
<evidence type="ECO:0000313" key="2">
    <source>
        <dbReference type="Proteomes" id="UP000277204"/>
    </source>
</evidence>
<dbReference type="STRING" id="48269.A0A183MEV2"/>
<proteinExistence type="predicted"/>
<sequence>MFVEFIQFYSQNLYSYFYAIDLEAELSVFTIPSPITTIKPPSLLVEADLKLLEINKRSKLSESVRSTLNRLPMINYMRSKRLMFPVQQQSQD</sequence>
<dbReference type="AlphaFoldDB" id="A0A183MEV2"/>
<accession>A0A183MEV2</accession>
<organism evidence="1 2">
    <name type="scientific">Schistosoma margrebowiei</name>
    <dbReference type="NCBI Taxonomy" id="48269"/>
    <lineage>
        <taxon>Eukaryota</taxon>
        <taxon>Metazoa</taxon>
        <taxon>Spiralia</taxon>
        <taxon>Lophotrochozoa</taxon>
        <taxon>Platyhelminthes</taxon>
        <taxon>Trematoda</taxon>
        <taxon>Digenea</taxon>
        <taxon>Strigeidida</taxon>
        <taxon>Schistosomatoidea</taxon>
        <taxon>Schistosomatidae</taxon>
        <taxon>Schistosoma</taxon>
    </lineage>
</organism>
<dbReference type="EMBL" id="UZAI01016796">
    <property type="protein sequence ID" value="VDP16159.1"/>
    <property type="molecule type" value="Genomic_DNA"/>
</dbReference>
<gene>
    <name evidence="1" type="ORF">SMRZ_LOCUS14577</name>
</gene>
<reference evidence="1 2" key="1">
    <citation type="submission" date="2018-11" db="EMBL/GenBank/DDBJ databases">
        <authorList>
            <consortium name="Pathogen Informatics"/>
        </authorList>
    </citation>
    <scope>NUCLEOTIDE SEQUENCE [LARGE SCALE GENOMIC DNA]</scope>
    <source>
        <strain evidence="1 2">Zambia</strain>
    </source>
</reference>
<keyword evidence="2" id="KW-1185">Reference proteome</keyword>
<name>A0A183MEV2_9TREM</name>